<feature type="compositionally biased region" description="Basic residues" evidence="1">
    <location>
        <begin position="263"/>
        <end position="273"/>
    </location>
</feature>
<feature type="compositionally biased region" description="Polar residues" evidence="1">
    <location>
        <begin position="377"/>
        <end position="397"/>
    </location>
</feature>
<dbReference type="OrthoDB" id="998442at2759"/>
<feature type="domain" description="PB1-like" evidence="2">
    <location>
        <begin position="3"/>
        <end position="101"/>
    </location>
</feature>
<dbReference type="EMBL" id="AWUE01015671">
    <property type="protein sequence ID" value="OMO96257.1"/>
    <property type="molecule type" value="Genomic_DNA"/>
</dbReference>
<dbReference type="InterPro" id="IPR058594">
    <property type="entry name" value="PB1-like_dom_pln"/>
</dbReference>
<protein>
    <recommendedName>
        <fullName evidence="2">PB1-like domain-containing protein</fullName>
    </recommendedName>
</protein>
<feature type="region of interest" description="Disordered" evidence="1">
    <location>
        <begin position="237"/>
        <end position="312"/>
    </location>
</feature>
<dbReference type="AlphaFoldDB" id="A0A1R3JNG5"/>
<feature type="compositionally biased region" description="Polar residues" evidence="1">
    <location>
        <begin position="249"/>
        <end position="262"/>
    </location>
</feature>
<feature type="compositionally biased region" description="Polar residues" evidence="1">
    <location>
        <begin position="441"/>
        <end position="452"/>
    </location>
</feature>
<feature type="region of interest" description="Disordered" evidence="1">
    <location>
        <begin position="342"/>
        <end position="405"/>
    </location>
</feature>
<feature type="compositionally biased region" description="Polar residues" evidence="1">
    <location>
        <begin position="461"/>
        <end position="482"/>
    </location>
</feature>
<reference evidence="4" key="1">
    <citation type="submission" date="2013-09" db="EMBL/GenBank/DDBJ databases">
        <title>Corchorus olitorius genome sequencing.</title>
        <authorList>
            <person name="Alam M."/>
            <person name="Haque M.S."/>
            <person name="Islam M.S."/>
            <person name="Emdad E.M."/>
            <person name="Islam M.M."/>
            <person name="Ahmed B."/>
            <person name="Halim A."/>
            <person name="Hossen Q.M.M."/>
            <person name="Hossain M.Z."/>
            <person name="Ahmed R."/>
            <person name="Khan M.M."/>
            <person name="Islam R."/>
            <person name="Rashid M.M."/>
            <person name="Khan S.A."/>
            <person name="Rahman M.S."/>
            <person name="Alam M."/>
            <person name="Yahiya A.S."/>
            <person name="Khan M.S."/>
            <person name="Azam M.S."/>
            <person name="Haque T."/>
            <person name="Lashkar M.Z.H."/>
            <person name="Akhand A.I."/>
            <person name="Morshed G."/>
            <person name="Roy S."/>
            <person name="Uddin K.S."/>
            <person name="Rabeya T."/>
            <person name="Hossain A.S."/>
            <person name="Chowdhury A."/>
            <person name="Snigdha A.R."/>
            <person name="Mortoza M.S."/>
            <person name="Matin S.A."/>
            <person name="Hoque S.M.E."/>
            <person name="Islam M.K."/>
            <person name="Roy D.K."/>
            <person name="Haider R."/>
            <person name="Moosa M.M."/>
            <person name="Elias S.M."/>
            <person name="Hasan A.M."/>
            <person name="Jahan S."/>
            <person name="Shafiuddin M."/>
            <person name="Mahmood N."/>
            <person name="Shommy N.S."/>
        </authorList>
    </citation>
    <scope>NUCLEOTIDE SEQUENCE [LARGE SCALE GENOMIC DNA]</scope>
    <source>
        <strain evidence="4">cv. O-4</strain>
    </source>
</reference>
<evidence type="ECO:0000259" key="2">
    <source>
        <dbReference type="Pfam" id="PF26130"/>
    </source>
</evidence>
<feature type="compositionally biased region" description="Low complexity" evidence="1">
    <location>
        <begin position="360"/>
        <end position="376"/>
    </location>
</feature>
<gene>
    <name evidence="3" type="ORF">COLO4_15397</name>
</gene>
<evidence type="ECO:0000313" key="3">
    <source>
        <dbReference type="EMBL" id="OMO96257.1"/>
    </source>
</evidence>
<evidence type="ECO:0000313" key="4">
    <source>
        <dbReference type="Proteomes" id="UP000187203"/>
    </source>
</evidence>
<keyword evidence="4" id="KW-1185">Reference proteome</keyword>
<accession>A0A1R3JNG5</accession>
<comment type="caution">
    <text evidence="3">The sequence shown here is derived from an EMBL/GenBank/DDBJ whole genome shotgun (WGS) entry which is preliminary data.</text>
</comment>
<organism evidence="3 4">
    <name type="scientific">Corchorus olitorius</name>
    <dbReference type="NCBI Taxonomy" id="93759"/>
    <lineage>
        <taxon>Eukaryota</taxon>
        <taxon>Viridiplantae</taxon>
        <taxon>Streptophyta</taxon>
        <taxon>Embryophyta</taxon>
        <taxon>Tracheophyta</taxon>
        <taxon>Spermatophyta</taxon>
        <taxon>Magnoliopsida</taxon>
        <taxon>eudicotyledons</taxon>
        <taxon>Gunneridae</taxon>
        <taxon>Pentapetalae</taxon>
        <taxon>rosids</taxon>
        <taxon>malvids</taxon>
        <taxon>Malvales</taxon>
        <taxon>Malvaceae</taxon>
        <taxon>Grewioideae</taxon>
        <taxon>Apeibeae</taxon>
        <taxon>Corchorus</taxon>
    </lineage>
</organism>
<name>A0A1R3JNG5_9ROSI</name>
<feature type="compositionally biased region" description="Polar residues" evidence="1">
    <location>
        <begin position="342"/>
        <end position="356"/>
    </location>
</feature>
<dbReference type="Pfam" id="PF26130">
    <property type="entry name" value="PB1-like"/>
    <property type="match status" value="1"/>
</dbReference>
<proteinExistence type="predicted"/>
<evidence type="ECO:0000256" key="1">
    <source>
        <dbReference type="SAM" id="MobiDB-lite"/>
    </source>
</evidence>
<feature type="region of interest" description="Disordered" evidence="1">
    <location>
        <begin position="422"/>
        <end position="492"/>
    </location>
</feature>
<dbReference type="Proteomes" id="UP000187203">
    <property type="component" value="Unassembled WGS sequence"/>
</dbReference>
<feature type="region of interest" description="Disordered" evidence="1">
    <location>
        <begin position="141"/>
        <end position="165"/>
    </location>
</feature>
<sequence>MKHNIVTVRVDHEGRLQWEGDRLRYVDGKADDLKIHVNHLSYEWLLTSFDEKGYKNIKNFYYLRPGFSLGNGIRRVFSEGSAMDMMSDCLMWNFVDVYIEHSVDDPVEAYNQLQAPPGNGDLQLPVITHTDDLQLPAAIENNDQGNDRVTGNDHLVGNDPVHGNVGEEELYDGNFGLGEEEVGGTEDVSLEDALHNVQVDVDPAYYEQGGLGEDSDDEEFVDSRQRILRELRRSTALVRVHQPDPDPEGNSNSPPVFDSKCQQRGHNKRSKSCPKKDIEDTAAEMTTQPRSIATDEMNTTVHQASQEATGDSVEAAASGSFIFNGSGQQTMSTHFSFSATVSSNGTMPASVSSQVTAEGPTVTTVQPQQQPRQTPTHASASCPVTTSVQPSKSTSRPLPSILRMPPRTGDCSWVDGVGNHHGLKRGRSSPASVAKFKKPTPTAQNIPINQASKGPVRRSPRNMQKGSGSEVISAQDIQSAMSKGQKGKKKLF</sequence>
<feature type="compositionally biased region" description="Polar residues" evidence="1">
    <location>
        <begin position="284"/>
        <end position="309"/>
    </location>
</feature>